<dbReference type="InterPro" id="IPR049492">
    <property type="entry name" value="BD-FAE-like_dom"/>
</dbReference>
<feature type="domain" description="BD-FAE-like" evidence="2">
    <location>
        <begin position="45"/>
        <end position="255"/>
    </location>
</feature>
<dbReference type="InterPro" id="IPR029058">
    <property type="entry name" value="AB_hydrolase_fold"/>
</dbReference>
<evidence type="ECO:0000259" key="2">
    <source>
        <dbReference type="Pfam" id="PF20434"/>
    </source>
</evidence>
<organism evidence="3 4">
    <name type="scientific">Companilactobacillus keshanensis</name>
    <dbReference type="NCBI Taxonomy" id="2486003"/>
    <lineage>
        <taxon>Bacteria</taxon>
        <taxon>Bacillati</taxon>
        <taxon>Bacillota</taxon>
        <taxon>Bacilli</taxon>
        <taxon>Lactobacillales</taxon>
        <taxon>Lactobacillaceae</taxon>
        <taxon>Companilactobacillus</taxon>
    </lineage>
</organism>
<dbReference type="EMBL" id="JBHTOI010000005">
    <property type="protein sequence ID" value="MFD1417712.1"/>
    <property type="molecule type" value="Genomic_DNA"/>
</dbReference>
<accession>A0ABW4BTC0</accession>
<evidence type="ECO:0000313" key="4">
    <source>
        <dbReference type="Proteomes" id="UP001597251"/>
    </source>
</evidence>
<dbReference type="Proteomes" id="UP001597251">
    <property type="component" value="Unassembled WGS sequence"/>
</dbReference>
<dbReference type="GO" id="GO:0016787">
    <property type="term" value="F:hydrolase activity"/>
    <property type="evidence" value="ECO:0007669"/>
    <property type="project" value="UniProtKB-KW"/>
</dbReference>
<keyword evidence="4" id="KW-1185">Reference proteome</keyword>
<proteinExistence type="predicted"/>
<comment type="caution">
    <text evidence="3">The sequence shown here is derived from an EMBL/GenBank/DDBJ whole genome shotgun (WGS) entry which is preliminary data.</text>
</comment>
<gene>
    <name evidence="3" type="ORF">ACFQ42_02905</name>
</gene>
<dbReference type="PANTHER" id="PTHR48081">
    <property type="entry name" value="AB HYDROLASE SUPERFAMILY PROTEIN C4A8.06C"/>
    <property type="match status" value="1"/>
</dbReference>
<sequence>MKSIRVSVKQEIIDEFRDVVYEQNFGNTNDSHIINELKMSLLVPRDNRPHPAVLYFPGGGFTKADYHKFIDFRYALARAGFVVAAAQYRVIPSVFPDPIIDGKAAVRYLRVHSDEFNIDPEKIGVLGDSAGGYLAQMIGVTDDKKFGQGDNLDISESVQAVVSLYGLSDLLTVGSDFSDAIQDSHKSTASPEAVLLNGLNISITPHQPVQKNIEKAKIASPLYHVKKGLPPILLMAGDQDTLVSPSQSKKMYEALKDYDIETELIMIRNAGHGTIEWHQDEVIQQVVKWFVTYLK</sequence>
<evidence type="ECO:0000313" key="3">
    <source>
        <dbReference type="EMBL" id="MFD1417712.1"/>
    </source>
</evidence>
<protein>
    <submittedName>
        <fullName evidence="3">Alpha/beta hydrolase fold domain-containing protein</fullName>
    </submittedName>
</protein>
<dbReference type="InterPro" id="IPR050300">
    <property type="entry name" value="GDXG_lipolytic_enzyme"/>
</dbReference>
<name>A0ABW4BTC0_9LACO</name>
<dbReference type="Pfam" id="PF20434">
    <property type="entry name" value="BD-FAE"/>
    <property type="match status" value="1"/>
</dbReference>
<dbReference type="PANTHER" id="PTHR48081:SF13">
    <property type="entry name" value="ALPHA_BETA HYDROLASE"/>
    <property type="match status" value="1"/>
</dbReference>
<dbReference type="RefSeq" id="WP_125674414.1">
    <property type="nucleotide sequence ID" value="NZ_JBHTOI010000005.1"/>
</dbReference>
<dbReference type="SUPFAM" id="SSF53474">
    <property type="entry name" value="alpha/beta-Hydrolases"/>
    <property type="match status" value="1"/>
</dbReference>
<keyword evidence="1 3" id="KW-0378">Hydrolase</keyword>
<dbReference type="Gene3D" id="3.40.50.1820">
    <property type="entry name" value="alpha/beta hydrolase"/>
    <property type="match status" value="1"/>
</dbReference>
<reference evidence="4" key="1">
    <citation type="journal article" date="2019" name="Int. J. Syst. Evol. Microbiol.">
        <title>The Global Catalogue of Microorganisms (GCM) 10K type strain sequencing project: providing services to taxonomists for standard genome sequencing and annotation.</title>
        <authorList>
            <consortium name="The Broad Institute Genomics Platform"/>
            <consortium name="The Broad Institute Genome Sequencing Center for Infectious Disease"/>
            <person name="Wu L."/>
            <person name="Ma J."/>
        </authorList>
    </citation>
    <scope>NUCLEOTIDE SEQUENCE [LARGE SCALE GENOMIC DNA]</scope>
    <source>
        <strain evidence="4">CCM 8936</strain>
    </source>
</reference>
<evidence type="ECO:0000256" key="1">
    <source>
        <dbReference type="ARBA" id="ARBA00022801"/>
    </source>
</evidence>